<keyword evidence="1" id="KW-0175">Coiled coil</keyword>
<accession>A0A1R3IRG2</accession>
<gene>
    <name evidence="3" type="ORF">COLO4_21722</name>
</gene>
<sequence>MAKESVDSANLGGDGDSDKKNWSTSNLIFSLKSTFQAEEYAEVEKIIVSREEKLKMEIKELKQNRGTILENYEAETLEKMKLQDELKKCQTERQEMCKKVSNLRDENLGLETSLKNAEERNEKLLAQVKELCKKANDLGDKESENNNLRVRNHEVELEKAKLESELTALRRKFGELDKRVLSLENDLPLLKNFDNVIRVENGNSATLGVKCEDVAKVEDVFFGDSAIKTNGNSQNAESVRLTPQNIIEIGDSDDESAPVENPSEKGTTLLNPADKACSDQIVSENGNPTTLKRKQTSSCGESEKDDDKGTGKSKMMKPEEPVCKPADGPLNHRSTRTTTSSDSNEVNKGISTTPKEDLMVSRQHERQMEPQPKAQNLLNGFPLDGLRGTGYVEESSCSSDSDSDDDNDAMPIFFNPSQLPPEGQKENKN</sequence>
<feature type="coiled-coil region" evidence="1">
    <location>
        <begin position="51"/>
        <end position="186"/>
    </location>
</feature>
<feature type="compositionally biased region" description="Basic and acidic residues" evidence="2">
    <location>
        <begin position="301"/>
        <end position="322"/>
    </location>
</feature>
<feature type="compositionally biased region" description="Basic and acidic residues" evidence="2">
    <location>
        <begin position="354"/>
        <end position="368"/>
    </location>
</feature>
<dbReference type="AlphaFoldDB" id="A0A1R3IRG2"/>
<keyword evidence="4" id="KW-1185">Reference proteome</keyword>
<organism evidence="3 4">
    <name type="scientific">Corchorus olitorius</name>
    <dbReference type="NCBI Taxonomy" id="93759"/>
    <lineage>
        <taxon>Eukaryota</taxon>
        <taxon>Viridiplantae</taxon>
        <taxon>Streptophyta</taxon>
        <taxon>Embryophyta</taxon>
        <taxon>Tracheophyta</taxon>
        <taxon>Spermatophyta</taxon>
        <taxon>Magnoliopsida</taxon>
        <taxon>eudicotyledons</taxon>
        <taxon>Gunneridae</taxon>
        <taxon>Pentapetalae</taxon>
        <taxon>rosids</taxon>
        <taxon>malvids</taxon>
        <taxon>Malvales</taxon>
        <taxon>Malvaceae</taxon>
        <taxon>Grewioideae</taxon>
        <taxon>Apeibeae</taxon>
        <taxon>Corchorus</taxon>
    </lineage>
</organism>
<feature type="region of interest" description="Disordered" evidence="2">
    <location>
        <begin position="249"/>
        <end position="429"/>
    </location>
</feature>
<feature type="region of interest" description="Disordered" evidence="2">
    <location>
        <begin position="1"/>
        <end position="22"/>
    </location>
</feature>
<dbReference type="Proteomes" id="UP000187203">
    <property type="component" value="Unassembled WGS sequence"/>
</dbReference>
<proteinExistence type="predicted"/>
<dbReference type="PANTHER" id="PTHR34380:SF6">
    <property type="entry name" value="TERNARY COMPLEX FACTOR MIP1 LEUCINE-ZIPPER DOMAIN-CONTAINING PROTEIN"/>
    <property type="match status" value="1"/>
</dbReference>
<reference evidence="4" key="1">
    <citation type="submission" date="2013-09" db="EMBL/GenBank/DDBJ databases">
        <title>Corchorus olitorius genome sequencing.</title>
        <authorList>
            <person name="Alam M."/>
            <person name="Haque M.S."/>
            <person name="Islam M.S."/>
            <person name="Emdad E.M."/>
            <person name="Islam M.M."/>
            <person name="Ahmed B."/>
            <person name="Halim A."/>
            <person name="Hossen Q.M.M."/>
            <person name="Hossain M.Z."/>
            <person name="Ahmed R."/>
            <person name="Khan M.M."/>
            <person name="Islam R."/>
            <person name="Rashid M.M."/>
            <person name="Khan S.A."/>
            <person name="Rahman M.S."/>
            <person name="Alam M."/>
            <person name="Yahiya A.S."/>
            <person name="Khan M.S."/>
            <person name="Azam M.S."/>
            <person name="Haque T."/>
            <person name="Lashkar M.Z.H."/>
            <person name="Akhand A.I."/>
            <person name="Morshed G."/>
            <person name="Roy S."/>
            <person name="Uddin K.S."/>
            <person name="Rabeya T."/>
            <person name="Hossain A.S."/>
            <person name="Chowdhury A."/>
            <person name="Snigdha A.R."/>
            <person name="Mortoza M.S."/>
            <person name="Matin S.A."/>
            <person name="Hoque S.M.E."/>
            <person name="Islam M.K."/>
            <person name="Roy D.K."/>
            <person name="Haider R."/>
            <person name="Moosa M.M."/>
            <person name="Elias S.M."/>
            <person name="Hasan A.M."/>
            <person name="Jahan S."/>
            <person name="Shafiuddin M."/>
            <person name="Mahmood N."/>
            <person name="Shommy N.S."/>
        </authorList>
    </citation>
    <scope>NUCLEOTIDE SEQUENCE [LARGE SCALE GENOMIC DNA]</scope>
    <source>
        <strain evidence="4">cv. O-4</strain>
    </source>
</reference>
<dbReference type="OrthoDB" id="990834at2759"/>
<dbReference type="PANTHER" id="PTHR34380">
    <property type="entry name" value="BNAA03G12380D PROTEIN"/>
    <property type="match status" value="1"/>
</dbReference>
<name>A0A1R3IRG2_9ROSI</name>
<evidence type="ECO:0000313" key="3">
    <source>
        <dbReference type="EMBL" id="OMO85179.1"/>
    </source>
</evidence>
<feature type="compositionally biased region" description="Polar residues" evidence="2">
    <location>
        <begin position="344"/>
        <end position="353"/>
    </location>
</feature>
<evidence type="ECO:0000256" key="1">
    <source>
        <dbReference type="SAM" id="Coils"/>
    </source>
</evidence>
<protein>
    <submittedName>
        <fullName evidence="3">Uncharacterized protein</fullName>
    </submittedName>
</protein>
<evidence type="ECO:0000313" key="4">
    <source>
        <dbReference type="Proteomes" id="UP000187203"/>
    </source>
</evidence>
<dbReference type="EMBL" id="AWUE01017755">
    <property type="protein sequence ID" value="OMO85179.1"/>
    <property type="molecule type" value="Genomic_DNA"/>
</dbReference>
<evidence type="ECO:0000256" key="2">
    <source>
        <dbReference type="SAM" id="MobiDB-lite"/>
    </source>
</evidence>
<comment type="caution">
    <text evidence="3">The sequence shown here is derived from an EMBL/GenBank/DDBJ whole genome shotgun (WGS) entry which is preliminary data.</text>
</comment>
<feature type="compositionally biased region" description="Polar residues" evidence="2">
    <location>
        <begin position="280"/>
        <end position="300"/>
    </location>
</feature>